<accession>A0ABP5ZHT4</accession>
<organism evidence="2 3">
    <name type="scientific">Streptomyces gobitricini</name>
    <dbReference type="NCBI Taxonomy" id="68211"/>
    <lineage>
        <taxon>Bacteria</taxon>
        <taxon>Bacillati</taxon>
        <taxon>Actinomycetota</taxon>
        <taxon>Actinomycetes</taxon>
        <taxon>Kitasatosporales</taxon>
        <taxon>Streptomycetaceae</taxon>
        <taxon>Streptomyces</taxon>
    </lineage>
</organism>
<dbReference type="EMBL" id="BAAASR010000018">
    <property type="protein sequence ID" value="GAA2497141.1"/>
    <property type="molecule type" value="Genomic_DNA"/>
</dbReference>
<protein>
    <submittedName>
        <fullName evidence="2">Uncharacterized protein</fullName>
    </submittedName>
</protein>
<proteinExistence type="predicted"/>
<sequence length="100" mass="10653">MHATERELSGRMTATRPTAGGTYRLPRAEHHPPPSPCRGPVLRACQAAVLLHRPRVGPGAVLRLHWAGFPTLANGSSVTPAPLPRRQLTALAELGIDGAR</sequence>
<name>A0ABP5ZHT4_9ACTN</name>
<evidence type="ECO:0000256" key="1">
    <source>
        <dbReference type="SAM" id="MobiDB-lite"/>
    </source>
</evidence>
<reference evidence="3" key="1">
    <citation type="journal article" date="2019" name="Int. J. Syst. Evol. Microbiol.">
        <title>The Global Catalogue of Microorganisms (GCM) 10K type strain sequencing project: providing services to taxonomists for standard genome sequencing and annotation.</title>
        <authorList>
            <consortium name="The Broad Institute Genomics Platform"/>
            <consortium name="The Broad Institute Genome Sequencing Center for Infectious Disease"/>
            <person name="Wu L."/>
            <person name="Ma J."/>
        </authorList>
    </citation>
    <scope>NUCLEOTIDE SEQUENCE [LARGE SCALE GENOMIC DNA]</scope>
    <source>
        <strain evidence="3">JCM 5062</strain>
    </source>
</reference>
<keyword evidence="3" id="KW-1185">Reference proteome</keyword>
<comment type="caution">
    <text evidence="2">The sequence shown here is derived from an EMBL/GenBank/DDBJ whole genome shotgun (WGS) entry which is preliminary data.</text>
</comment>
<gene>
    <name evidence="2" type="ORF">GCM10010393_31480</name>
</gene>
<feature type="region of interest" description="Disordered" evidence="1">
    <location>
        <begin position="1"/>
        <end position="37"/>
    </location>
</feature>
<dbReference type="Proteomes" id="UP001499942">
    <property type="component" value="Unassembled WGS sequence"/>
</dbReference>
<evidence type="ECO:0000313" key="3">
    <source>
        <dbReference type="Proteomes" id="UP001499942"/>
    </source>
</evidence>
<evidence type="ECO:0000313" key="2">
    <source>
        <dbReference type="EMBL" id="GAA2497141.1"/>
    </source>
</evidence>